<evidence type="ECO:0000256" key="2">
    <source>
        <dbReference type="SAM" id="SignalP"/>
    </source>
</evidence>
<name>A0ABV6SYS8_9GAMM</name>
<dbReference type="EMBL" id="JBHLTF010000032">
    <property type="protein sequence ID" value="MFC0718599.1"/>
    <property type="molecule type" value="Genomic_DNA"/>
</dbReference>
<feature type="chain" id="PRO_5047459723" evidence="2">
    <location>
        <begin position="21"/>
        <end position="157"/>
    </location>
</feature>
<dbReference type="Proteomes" id="UP001589898">
    <property type="component" value="Unassembled WGS sequence"/>
</dbReference>
<keyword evidence="4" id="KW-1185">Reference proteome</keyword>
<sequence length="157" mass="17264">MKKLMLMVVLAGGFAAPAFAQHAPVDARKPDFAAEHARVKAVLADGETYVELNGGHRTEVLRLLDGMQQQLAGRSFSQLDDGTRTQVLESQSRVNALLDQAARDSRQVCRRERSVGSNFRELQCMTAAERTRQRQGGRDGWEQATRRGAGPTQSLGN</sequence>
<reference evidence="3 4" key="1">
    <citation type="submission" date="2024-09" db="EMBL/GenBank/DDBJ databases">
        <authorList>
            <person name="Sun Q."/>
            <person name="Mori K."/>
        </authorList>
    </citation>
    <scope>NUCLEOTIDE SEQUENCE [LARGE SCALE GENOMIC DNA]</scope>
    <source>
        <strain evidence="3 4">KCTC 52403</strain>
    </source>
</reference>
<organism evidence="3 4">
    <name type="scientific">Luteimonas padinae</name>
    <dbReference type="NCBI Taxonomy" id="1714359"/>
    <lineage>
        <taxon>Bacteria</taxon>
        <taxon>Pseudomonadati</taxon>
        <taxon>Pseudomonadota</taxon>
        <taxon>Gammaproteobacteria</taxon>
        <taxon>Lysobacterales</taxon>
        <taxon>Lysobacteraceae</taxon>
        <taxon>Luteimonas</taxon>
    </lineage>
</organism>
<comment type="caution">
    <text evidence="3">The sequence shown here is derived from an EMBL/GenBank/DDBJ whole genome shotgun (WGS) entry which is preliminary data.</text>
</comment>
<dbReference type="RefSeq" id="WP_189495331.1">
    <property type="nucleotide sequence ID" value="NZ_BMZT01000003.1"/>
</dbReference>
<keyword evidence="2" id="KW-0732">Signal</keyword>
<evidence type="ECO:0000313" key="3">
    <source>
        <dbReference type="EMBL" id="MFC0718599.1"/>
    </source>
</evidence>
<feature type="compositionally biased region" description="Basic and acidic residues" evidence="1">
    <location>
        <begin position="129"/>
        <end position="145"/>
    </location>
</feature>
<accession>A0ABV6SYS8</accession>
<evidence type="ECO:0000256" key="1">
    <source>
        <dbReference type="SAM" id="MobiDB-lite"/>
    </source>
</evidence>
<evidence type="ECO:0000313" key="4">
    <source>
        <dbReference type="Proteomes" id="UP001589898"/>
    </source>
</evidence>
<feature type="region of interest" description="Disordered" evidence="1">
    <location>
        <begin position="128"/>
        <end position="157"/>
    </location>
</feature>
<gene>
    <name evidence="3" type="ORF">ACFFFU_12740</name>
</gene>
<feature type="signal peptide" evidence="2">
    <location>
        <begin position="1"/>
        <end position="20"/>
    </location>
</feature>
<protein>
    <submittedName>
        <fullName evidence="3">Uncharacterized protein</fullName>
    </submittedName>
</protein>
<proteinExistence type="predicted"/>